<evidence type="ECO:0000313" key="3">
    <source>
        <dbReference type="Proteomes" id="UP000095255"/>
    </source>
</evidence>
<evidence type="ECO:0000313" key="2">
    <source>
        <dbReference type="EMBL" id="OEH85006.1"/>
    </source>
</evidence>
<dbReference type="Proteomes" id="UP000095255">
    <property type="component" value="Unassembled WGS sequence"/>
</dbReference>
<dbReference type="InterPro" id="IPR012854">
    <property type="entry name" value="Cu_amine_oxidase-like_N"/>
</dbReference>
<evidence type="ECO:0000259" key="1">
    <source>
        <dbReference type="Pfam" id="PF07833"/>
    </source>
</evidence>
<name>A0A1E5L4I8_9FIRM</name>
<dbReference type="RefSeq" id="WP_069702741.1">
    <property type="nucleotide sequence ID" value="NZ_MJAT01000035.1"/>
</dbReference>
<dbReference type="EMBL" id="MJAT01000035">
    <property type="protein sequence ID" value="OEH85006.1"/>
    <property type="molecule type" value="Genomic_DNA"/>
</dbReference>
<dbReference type="AlphaFoldDB" id="A0A1E5L4I8"/>
<reference evidence="2 3" key="1">
    <citation type="submission" date="2016-09" db="EMBL/GenBank/DDBJ databases">
        <title>Desulfuribacillus arsenicus sp. nov., an obligately anaerobic, dissimilatory arsenic- and antimonate-reducing bacterium isolated from anoxic sediments.</title>
        <authorList>
            <person name="Abin C.A."/>
            <person name="Hollibaugh J.T."/>
        </authorList>
    </citation>
    <scope>NUCLEOTIDE SEQUENCE [LARGE SCALE GENOMIC DNA]</scope>
    <source>
        <strain evidence="2 3">MLFW-2</strain>
    </source>
</reference>
<keyword evidence="3" id="KW-1185">Reference proteome</keyword>
<comment type="caution">
    <text evidence="2">The sequence shown here is derived from an EMBL/GenBank/DDBJ whole genome shotgun (WGS) entry which is preliminary data.</text>
</comment>
<feature type="domain" description="Copper amine oxidase-like N-terminal" evidence="1">
    <location>
        <begin position="55"/>
        <end position="98"/>
    </location>
</feature>
<gene>
    <name evidence="2" type="ORF">BHU72_07405</name>
</gene>
<proteinExistence type="predicted"/>
<protein>
    <recommendedName>
        <fullName evidence="1">Copper amine oxidase-like N-terminal domain-containing protein</fullName>
    </recommendedName>
</protein>
<sequence length="242" mass="27649">MRKYLIFILIISLLFPVTVFSLSPTEKINAVVNRNLKILWNGEPFTPSDKGVPLYPIVYNGYSYLPVRPIAEKAGITIGWDATIETIRLDQDDTLQLYREKELYNDIASFAKDLTDFTYRVQLVDYSLAQKEQKDQKHLASAQEFIKNAKSKSDRLKSQKNALVIVYGIDVKLLDEFLVLLSESIQAYSDAIDGLVQHHQASSPYSMFIHHHTNATKLAYDVWSVSSEKRDTLSEELKSVLQ</sequence>
<dbReference type="STRING" id="1390249.BHU72_07405"/>
<accession>A0A1E5L4I8</accession>
<dbReference type="Pfam" id="PF07833">
    <property type="entry name" value="Cu_amine_oxidN1"/>
    <property type="match status" value="1"/>
</dbReference>
<organism evidence="2 3">
    <name type="scientific">Desulfuribacillus stibiiarsenatis</name>
    <dbReference type="NCBI Taxonomy" id="1390249"/>
    <lineage>
        <taxon>Bacteria</taxon>
        <taxon>Bacillati</taxon>
        <taxon>Bacillota</taxon>
        <taxon>Desulfuribacillia</taxon>
        <taxon>Desulfuribacillales</taxon>
        <taxon>Desulfuribacillaceae</taxon>
        <taxon>Desulfuribacillus</taxon>
    </lineage>
</organism>